<comment type="subunit">
    <text evidence="5">Part of the 50S ribosomal subunit; part of the 5S rRNA/L5/L18/L25 subcomplex. Contacts the 5S rRNA. Binds to the 5S rRNA independently of L5 and L18.</text>
</comment>
<feature type="domain" description="Large ribosomal subunit protein bL25 L25" evidence="7">
    <location>
        <begin position="7"/>
        <end position="93"/>
    </location>
</feature>
<keyword evidence="4 5" id="KW-0687">Ribonucleoprotein</keyword>
<evidence type="ECO:0000256" key="2">
    <source>
        <dbReference type="ARBA" id="ARBA00022884"/>
    </source>
</evidence>
<dbReference type="GO" id="GO:0008097">
    <property type="term" value="F:5S rRNA binding"/>
    <property type="evidence" value="ECO:0007669"/>
    <property type="project" value="InterPro"/>
</dbReference>
<evidence type="ECO:0000256" key="4">
    <source>
        <dbReference type="ARBA" id="ARBA00023274"/>
    </source>
</evidence>
<name>A0A9D9E920_9SPIR</name>
<dbReference type="Gene3D" id="2.40.240.10">
    <property type="entry name" value="Ribosomal Protein L25, Chain P"/>
    <property type="match status" value="1"/>
</dbReference>
<dbReference type="InterPro" id="IPR020056">
    <property type="entry name" value="Rbsml_bL25/Gln-tRNA_synth_N"/>
</dbReference>
<evidence type="ECO:0000313" key="9">
    <source>
        <dbReference type="EMBL" id="MBO8443556.1"/>
    </source>
</evidence>
<evidence type="ECO:0000256" key="5">
    <source>
        <dbReference type="HAMAP-Rule" id="MF_01334"/>
    </source>
</evidence>
<evidence type="ECO:0000256" key="1">
    <source>
        <dbReference type="ARBA" id="ARBA00022730"/>
    </source>
</evidence>
<evidence type="ECO:0000256" key="6">
    <source>
        <dbReference type="SAM" id="MobiDB-lite"/>
    </source>
</evidence>
<dbReference type="CDD" id="cd00495">
    <property type="entry name" value="Ribosomal_L25_TL5_CTC"/>
    <property type="match status" value="1"/>
</dbReference>
<keyword evidence="2 5" id="KW-0694">RNA-binding</keyword>
<dbReference type="GO" id="GO:0022625">
    <property type="term" value="C:cytosolic large ribosomal subunit"/>
    <property type="evidence" value="ECO:0007669"/>
    <property type="project" value="TreeGrafter"/>
</dbReference>
<feature type="region of interest" description="Disordered" evidence="6">
    <location>
        <begin position="190"/>
        <end position="213"/>
    </location>
</feature>
<dbReference type="Pfam" id="PF01386">
    <property type="entry name" value="Ribosomal_L25p"/>
    <property type="match status" value="1"/>
</dbReference>
<comment type="similarity">
    <text evidence="5">Belongs to the bacterial ribosomal protein bL25 family. CTC subfamily.</text>
</comment>
<dbReference type="PANTHER" id="PTHR33284:SF1">
    <property type="entry name" value="RIBOSOMAL PROTEIN L25_GLN-TRNA SYNTHETASE, ANTI-CODON-BINDING DOMAIN-CONTAINING PROTEIN"/>
    <property type="match status" value="1"/>
</dbReference>
<dbReference type="NCBIfam" id="TIGR00731">
    <property type="entry name" value="bL25_bact_ctc"/>
    <property type="match status" value="1"/>
</dbReference>
<dbReference type="Pfam" id="PF14693">
    <property type="entry name" value="Ribosomal_TL5_C"/>
    <property type="match status" value="1"/>
</dbReference>
<feature type="domain" description="Large ribosomal subunit protein bL25 beta" evidence="8">
    <location>
        <begin position="101"/>
        <end position="182"/>
    </location>
</feature>
<dbReference type="InterPro" id="IPR037121">
    <property type="entry name" value="Ribosomal_bL25_C"/>
</dbReference>
<comment type="caution">
    <text evidence="9">The sequence shown here is derived from an EMBL/GenBank/DDBJ whole genome shotgun (WGS) entry which is preliminary data.</text>
</comment>
<dbReference type="InterPro" id="IPR011035">
    <property type="entry name" value="Ribosomal_bL25/Gln-tRNA_synth"/>
</dbReference>
<dbReference type="InterPro" id="IPR020057">
    <property type="entry name" value="Ribosomal_bL25_b-dom"/>
</dbReference>
<evidence type="ECO:0000259" key="8">
    <source>
        <dbReference type="Pfam" id="PF14693"/>
    </source>
</evidence>
<dbReference type="InterPro" id="IPR029751">
    <property type="entry name" value="Ribosomal_L25_dom"/>
</dbReference>
<keyword evidence="1 5" id="KW-0699">rRNA-binding</keyword>
<dbReference type="GO" id="GO:0003735">
    <property type="term" value="F:structural constituent of ribosome"/>
    <property type="evidence" value="ECO:0007669"/>
    <property type="project" value="InterPro"/>
</dbReference>
<evidence type="ECO:0000313" key="10">
    <source>
        <dbReference type="Proteomes" id="UP000823633"/>
    </source>
</evidence>
<evidence type="ECO:0000256" key="3">
    <source>
        <dbReference type="ARBA" id="ARBA00022980"/>
    </source>
</evidence>
<gene>
    <name evidence="5" type="primary">rplY</name>
    <name evidence="5" type="synonym">ctc</name>
    <name evidence="9" type="ORF">IAC42_07330</name>
</gene>
<reference evidence="9" key="2">
    <citation type="journal article" date="2021" name="PeerJ">
        <title>Extensive microbial diversity within the chicken gut microbiome revealed by metagenomics and culture.</title>
        <authorList>
            <person name="Gilroy R."/>
            <person name="Ravi A."/>
            <person name="Getino M."/>
            <person name="Pursley I."/>
            <person name="Horton D.L."/>
            <person name="Alikhan N.F."/>
            <person name="Baker D."/>
            <person name="Gharbi K."/>
            <person name="Hall N."/>
            <person name="Watson M."/>
            <person name="Adriaenssens E.M."/>
            <person name="Foster-Nyarko E."/>
            <person name="Jarju S."/>
            <person name="Secka A."/>
            <person name="Antonio M."/>
            <person name="Oren A."/>
            <person name="Chaudhuri R.R."/>
            <person name="La Ragione R."/>
            <person name="Hildebrand F."/>
            <person name="Pallen M.J."/>
        </authorList>
    </citation>
    <scope>NUCLEOTIDE SEQUENCE</scope>
    <source>
        <strain evidence="9">11167</strain>
    </source>
</reference>
<dbReference type="HAMAP" id="MF_01334">
    <property type="entry name" value="Ribosomal_bL25_CTC"/>
    <property type="match status" value="1"/>
</dbReference>
<dbReference type="Gene3D" id="2.170.120.20">
    <property type="entry name" value="Ribosomal protein L25, beta domain"/>
    <property type="match status" value="1"/>
</dbReference>
<dbReference type="InterPro" id="IPR001021">
    <property type="entry name" value="Ribosomal_bL25_long"/>
</dbReference>
<dbReference type="PANTHER" id="PTHR33284">
    <property type="entry name" value="RIBOSOMAL PROTEIN L25/GLN-TRNA SYNTHETASE, ANTI-CODON-BINDING DOMAIN-CONTAINING PROTEIN"/>
    <property type="match status" value="1"/>
</dbReference>
<accession>A0A9D9E920</accession>
<dbReference type="EMBL" id="JADIMU010000046">
    <property type="protein sequence ID" value="MBO8443556.1"/>
    <property type="molecule type" value="Genomic_DNA"/>
</dbReference>
<evidence type="ECO:0000259" key="7">
    <source>
        <dbReference type="Pfam" id="PF01386"/>
    </source>
</evidence>
<comment type="function">
    <text evidence="5">This is one of the proteins that binds to the 5S RNA in the ribosome where it forms part of the central protuberance.</text>
</comment>
<proteinExistence type="inferred from homology"/>
<dbReference type="InterPro" id="IPR020930">
    <property type="entry name" value="Ribosomal_uL5_bac-type"/>
</dbReference>
<dbReference type="AlphaFoldDB" id="A0A9D9E920"/>
<organism evidence="9 10">
    <name type="scientific">Candidatus Aphodenecus pullistercoris</name>
    <dbReference type="NCBI Taxonomy" id="2840669"/>
    <lineage>
        <taxon>Bacteria</taxon>
        <taxon>Pseudomonadati</taxon>
        <taxon>Spirochaetota</taxon>
        <taxon>Spirochaetia</taxon>
        <taxon>Spirochaetales</taxon>
        <taxon>Candidatus Aphodenecus</taxon>
    </lineage>
</organism>
<sequence>MSDRVTLSAKARTTDFGSAGSRRLVRAGFIPAVIYGKQEPVHCAVVAKEFMMKMHTFTASTLITLDVDGKEHTVFVKSIQENLLKGIVQHIDFYEVTAGEKVRTHVFIELVGNPAGVKDGGVLDQVLHEIDIECLPKDLPSELKVDVSALQMNESLRVADLQIPAGVKVHTPGDETVATVKPVKVEVEAEAPAATDDATADATAGAAASTETK</sequence>
<dbReference type="GO" id="GO:0006412">
    <property type="term" value="P:translation"/>
    <property type="evidence" value="ECO:0007669"/>
    <property type="project" value="UniProtKB-UniRule"/>
</dbReference>
<protein>
    <recommendedName>
        <fullName evidence="5">Large ribosomal subunit protein bL25</fullName>
    </recommendedName>
    <alternativeName>
        <fullName evidence="5">General stress protein CTC</fullName>
    </alternativeName>
</protein>
<keyword evidence="3 5" id="KW-0689">Ribosomal protein</keyword>
<dbReference type="SUPFAM" id="SSF50715">
    <property type="entry name" value="Ribosomal protein L25-like"/>
    <property type="match status" value="1"/>
</dbReference>
<dbReference type="Proteomes" id="UP000823633">
    <property type="component" value="Unassembled WGS sequence"/>
</dbReference>
<reference evidence="9" key="1">
    <citation type="submission" date="2020-10" db="EMBL/GenBank/DDBJ databases">
        <authorList>
            <person name="Gilroy R."/>
        </authorList>
    </citation>
    <scope>NUCLEOTIDE SEQUENCE</scope>
    <source>
        <strain evidence="9">11167</strain>
    </source>
</reference>